<dbReference type="Pfam" id="PF02754">
    <property type="entry name" value="CCG"/>
    <property type="match status" value="2"/>
</dbReference>
<feature type="domain" description="Cysteine-rich" evidence="1">
    <location>
        <begin position="15"/>
        <end position="95"/>
    </location>
</feature>
<evidence type="ECO:0000313" key="2">
    <source>
        <dbReference type="EMBL" id="RDE22817.1"/>
    </source>
</evidence>
<feature type="domain" description="Cysteine-rich" evidence="1">
    <location>
        <begin position="143"/>
        <end position="227"/>
    </location>
</feature>
<dbReference type="RefSeq" id="WP_114695450.1">
    <property type="nucleotide sequence ID" value="NZ_QQOH01000002.1"/>
</dbReference>
<protein>
    <submittedName>
        <fullName evidence="2">(Fe-S)-binding protein</fullName>
    </submittedName>
</protein>
<name>A0A369WMB1_9GAMM</name>
<dbReference type="Proteomes" id="UP000253769">
    <property type="component" value="Unassembled WGS sequence"/>
</dbReference>
<reference evidence="2 3" key="1">
    <citation type="submission" date="2018-07" db="EMBL/GenBank/DDBJ databases">
        <title>Motiliproteus coralliicola sp. nov., a bacterium isolated from Coral.</title>
        <authorList>
            <person name="Wang G."/>
        </authorList>
    </citation>
    <scope>NUCLEOTIDE SEQUENCE [LARGE SCALE GENOMIC DNA]</scope>
    <source>
        <strain evidence="2 3">C34</strain>
    </source>
</reference>
<comment type="caution">
    <text evidence="2">The sequence shown here is derived from an EMBL/GenBank/DDBJ whole genome shotgun (WGS) entry which is preliminary data.</text>
</comment>
<proteinExistence type="predicted"/>
<sequence>MTATPNSPTGRAPQVGLFVTCLVDMFRPSVGFATVKLLEMAGCRVEVPDTQTCCGQPTYNSGDRRSTAEIARGVIDSFDGYEYVVGPSGSCIGMLHEYPQLFDKTDPYHSRALDLAARAFEITSFLTDVIGADLSLESYSKKVTYHDSCAGLRELGIKKQPRHLLGKVDGVEIEEMEEAETCCGFGGTFCIKYPDISNRMVGNKTKNATATKADVLLGGDLGCLLNMAGKLKREGEKLEVRHVVEVLAGMTDTPAIGQSVEEFNYELAQEA</sequence>
<dbReference type="AlphaFoldDB" id="A0A369WMB1"/>
<dbReference type="PANTHER" id="PTHR30296:SF0">
    <property type="entry name" value="LACTATE UTILIZATION PROTEIN A"/>
    <property type="match status" value="1"/>
</dbReference>
<evidence type="ECO:0000313" key="3">
    <source>
        <dbReference type="Proteomes" id="UP000253769"/>
    </source>
</evidence>
<organism evidence="2 3">
    <name type="scientific">Motiliproteus coralliicola</name>
    <dbReference type="NCBI Taxonomy" id="2283196"/>
    <lineage>
        <taxon>Bacteria</taxon>
        <taxon>Pseudomonadati</taxon>
        <taxon>Pseudomonadota</taxon>
        <taxon>Gammaproteobacteria</taxon>
        <taxon>Oceanospirillales</taxon>
        <taxon>Oceanospirillaceae</taxon>
        <taxon>Motiliproteus</taxon>
    </lineage>
</organism>
<dbReference type="EMBL" id="QQOH01000002">
    <property type="protein sequence ID" value="RDE22817.1"/>
    <property type="molecule type" value="Genomic_DNA"/>
</dbReference>
<gene>
    <name evidence="2" type="ORF">DV711_09600</name>
</gene>
<dbReference type="OrthoDB" id="9770306at2"/>
<dbReference type="GO" id="GO:0005829">
    <property type="term" value="C:cytosol"/>
    <property type="evidence" value="ECO:0007669"/>
    <property type="project" value="TreeGrafter"/>
</dbReference>
<keyword evidence="3" id="KW-1185">Reference proteome</keyword>
<dbReference type="InterPro" id="IPR004017">
    <property type="entry name" value="Cys_rich_dom"/>
</dbReference>
<dbReference type="PANTHER" id="PTHR30296">
    <property type="entry name" value="UNCHARACTERIZED PROTEIN YKGE"/>
    <property type="match status" value="1"/>
</dbReference>
<evidence type="ECO:0000259" key="1">
    <source>
        <dbReference type="Pfam" id="PF02754"/>
    </source>
</evidence>
<dbReference type="GO" id="GO:0016491">
    <property type="term" value="F:oxidoreductase activity"/>
    <property type="evidence" value="ECO:0007669"/>
    <property type="project" value="UniProtKB-ARBA"/>
</dbReference>
<accession>A0A369WMB1</accession>